<evidence type="ECO:0000256" key="3">
    <source>
        <dbReference type="ARBA" id="ARBA00023136"/>
    </source>
</evidence>
<dbReference type="Proteomes" id="UP000481852">
    <property type="component" value="Unassembled WGS sequence"/>
</dbReference>
<dbReference type="AlphaFoldDB" id="A0A6L5X0K7"/>
<gene>
    <name evidence="5" type="ORF">FYJ35_02235</name>
</gene>
<keyword evidence="1 4" id="KW-0812">Transmembrane</keyword>
<dbReference type="RefSeq" id="WP_154522568.1">
    <property type="nucleotide sequence ID" value="NZ_VULZ01000002.1"/>
</dbReference>
<evidence type="ECO:0000313" key="5">
    <source>
        <dbReference type="EMBL" id="MSS13871.1"/>
    </source>
</evidence>
<feature type="transmembrane region" description="Helical" evidence="4">
    <location>
        <begin position="208"/>
        <end position="237"/>
    </location>
</feature>
<accession>A0A6L5X0K7</accession>
<evidence type="ECO:0000313" key="6">
    <source>
        <dbReference type="Proteomes" id="UP000481852"/>
    </source>
</evidence>
<protein>
    <submittedName>
        <fullName evidence="5">Type IV secretion system protein</fullName>
    </submittedName>
</protein>
<evidence type="ECO:0000256" key="4">
    <source>
        <dbReference type="SAM" id="Phobius"/>
    </source>
</evidence>
<dbReference type="EMBL" id="VULZ01000002">
    <property type="protein sequence ID" value="MSS13871.1"/>
    <property type="molecule type" value="Genomic_DNA"/>
</dbReference>
<dbReference type="InterPro" id="IPR007688">
    <property type="entry name" value="Conjugal_tfr_TrbL/VirB6"/>
</dbReference>
<keyword evidence="3 4" id="KW-0472">Membrane</keyword>
<dbReference type="Pfam" id="PF04610">
    <property type="entry name" value="TrbL"/>
    <property type="match status" value="1"/>
</dbReference>
<evidence type="ECO:0000256" key="2">
    <source>
        <dbReference type="ARBA" id="ARBA00022989"/>
    </source>
</evidence>
<comment type="caution">
    <text evidence="5">The sequence shown here is derived from an EMBL/GenBank/DDBJ whole genome shotgun (WGS) entry which is preliminary data.</text>
</comment>
<keyword evidence="2 4" id="KW-1133">Transmembrane helix</keyword>
<keyword evidence="6" id="KW-1185">Reference proteome</keyword>
<proteinExistence type="predicted"/>
<feature type="transmembrane region" description="Helical" evidence="4">
    <location>
        <begin position="142"/>
        <end position="160"/>
    </location>
</feature>
<feature type="transmembrane region" description="Helical" evidence="4">
    <location>
        <begin position="102"/>
        <end position="121"/>
    </location>
</feature>
<reference evidence="5 6" key="1">
    <citation type="submission" date="2019-08" db="EMBL/GenBank/DDBJ databases">
        <title>In-depth cultivation of the pig gut microbiome towards novel bacterial diversity and tailored functional studies.</title>
        <authorList>
            <person name="Wylensek D."/>
            <person name="Hitch T.C.A."/>
            <person name="Clavel T."/>
        </authorList>
    </citation>
    <scope>NUCLEOTIDE SEQUENCE [LARGE SCALE GENOMIC DNA]</scope>
    <source>
        <strain evidence="5 6">Oil+RF-744-WCA-WT-11</strain>
    </source>
</reference>
<organism evidence="5 6">
    <name type="scientific">Porcincola intestinalis</name>
    <dbReference type="NCBI Taxonomy" id="2606632"/>
    <lineage>
        <taxon>Bacteria</taxon>
        <taxon>Bacillati</taxon>
        <taxon>Bacillota</taxon>
        <taxon>Clostridia</taxon>
        <taxon>Lachnospirales</taxon>
        <taxon>Lachnospiraceae</taxon>
        <taxon>Porcincola</taxon>
    </lineage>
</organism>
<dbReference type="GO" id="GO:0030255">
    <property type="term" value="P:protein secretion by the type IV secretion system"/>
    <property type="evidence" value="ECO:0007669"/>
    <property type="project" value="InterPro"/>
</dbReference>
<evidence type="ECO:0000256" key="1">
    <source>
        <dbReference type="ARBA" id="ARBA00022692"/>
    </source>
</evidence>
<feature type="transmembrane region" description="Helical" evidence="4">
    <location>
        <begin position="282"/>
        <end position="305"/>
    </location>
</feature>
<name>A0A6L5X0K7_9FIRM</name>
<sequence>MNETMWQLLTIQPMLLAIKLPGWMTSIGSWVGDKLGQAANAMYETVLSPMLTWLGGIMFAQGRALLNCGFSIWKSCTQVALNFVQKNSEGQFGAWSIVSGSAVYGVFLAIAGSLTIFYFVAGWLKDSIDIRSTFTLESMFKMFIRFAITISLVTNSLSLVRGINNASLALARTIQITESDEKKQTVDQVFDSMEESLKDTGESEGSSWFSAGLIALIGGLVGMFTILVSGVEVAVAVIKRLFKVYMCIPFAPVALAGFAGGREFSQTGIAWLKTFTAYCLEAFVIALAIKLSFGLFASAALNFTIDSADITVQMMLAIFNLCMPMVATAACVKGADGVVRSCLGLG</sequence>